<dbReference type="GO" id="GO:0046872">
    <property type="term" value="F:metal ion binding"/>
    <property type="evidence" value="ECO:0007669"/>
    <property type="project" value="UniProtKB-KW"/>
</dbReference>
<dbReference type="Pfam" id="PF20773">
    <property type="entry name" value="InhA-like_MAM"/>
    <property type="match status" value="1"/>
</dbReference>
<dbReference type="PIRSF" id="PIRSF007519">
    <property type="entry name" value="Protease_InhA"/>
    <property type="match status" value="1"/>
</dbReference>
<dbReference type="NCBIfam" id="TIGR03296">
    <property type="entry name" value="M6dom_TIGR03296"/>
    <property type="match status" value="1"/>
</dbReference>
<comment type="subcellular location">
    <subcellularLocation>
        <location evidence="2">Secreted</location>
    </subcellularLocation>
</comment>
<evidence type="ECO:0000256" key="11">
    <source>
        <dbReference type="SAM" id="SignalP"/>
    </source>
</evidence>
<dbReference type="AlphaFoldDB" id="D2PZB9"/>
<gene>
    <name evidence="14" type="ordered locus">Kfla_4711</name>
</gene>
<feature type="chain" id="PRO_5038791206" evidence="11">
    <location>
        <begin position="28"/>
        <end position="785"/>
    </location>
</feature>
<feature type="signal peptide" evidence="11">
    <location>
        <begin position="1"/>
        <end position="27"/>
    </location>
</feature>
<keyword evidence="9 14" id="KW-0482">Metalloprotease</keyword>
<dbReference type="GO" id="GO:0005576">
    <property type="term" value="C:extracellular region"/>
    <property type="evidence" value="ECO:0007669"/>
    <property type="project" value="UniProtKB-SubCell"/>
</dbReference>
<evidence type="ECO:0000256" key="1">
    <source>
        <dbReference type="ARBA" id="ARBA00001947"/>
    </source>
</evidence>
<protein>
    <submittedName>
        <fullName evidence="14">M6 family metalloprotease domain protein</fullName>
    </submittedName>
</protein>
<keyword evidence="7" id="KW-0378">Hydrolase</keyword>
<accession>D2PZB9</accession>
<keyword evidence="8" id="KW-0862">Zinc</keyword>
<proteinExistence type="predicted"/>
<organism evidence="14 15">
    <name type="scientific">Kribbella flavida (strain DSM 17836 / JCM 10339 / NBRC 14399)</name>
    <dbReference type="NCBI Taxonomy" id="479435"/>
    <lineage>
        <taxon>Bacteria</taxon>
        <taxon>Bacillati</taxon>
        <taxon>Actinomycetota</taxon>
        <taxon>Actinomycetes</taxon>
        <taxon>Propionibacteriales</taxon>
        <taxon>Kribbellaceae</taxon>
        <taxon>Kribbella</taxon>
    </lineage>
</organism>
<reference evidence="15" key="1">
    <citation type="submission" date="2009-09" db="EMBL/GenBank/DDBJ databases">
        <title>The complete genome of Kribbella flavida DSM 17836.</title>
        <authorList>
            <consortium name="US DOE Joint Genome Institute (JGI-PGF)"/>
            <person name="Lucas S."/>
            <person name="Copeland A."/>
            <person name="Lapidus A."/>
            <person name="Glavina del Rio T."/>
            <person name="Dalin E."/>
            <person name="Tice H."/>
            <person name="Bruce D."/>
            <person name="Goodwin L."/>
            <person name="Pitluck S."/>
            <person name="Kyrpides N."/>
            <person name="Mavromatis K."/>
            <person name="Ivanova N."/>
            <person name="Saunders E."/>
            <person name="Brettin T."/>
            <person name="Detter J.C."/>
            <person name="Han C."/>
            <person name="Larimer F."/>
            <person name="Land M."/>
            <person name="Hauser L."/>
            <person name="Markowitz V."/>
            <person name="Cheng J.-F."/>
            <person name="Hugenholtz P."/>
            <person name="Woyke T."/>
            <person name="Wu D."/>
            <person name="Pukall R."/>
            <person name="Klenk H.-P."/>
            <person name="Eisen J.A."/>
        </authorList>
    </citation>
    <scope>NUCLEOTIDE SEQUENCE [LARGE SCALE GENOMIC DNA]</scope>
    <source>
        <strain evidence="15">DSM 17836 / JCM 10339 / NBRC 14399</strain>
    </source>
</reference>
<evidence type="ECO:0000256" key="5">
    <source>
        <dbReference type="ARBA" id="ARBA00022723"/>
    </source>
</evidence>
<evidence type="ECO:0000256" key="2">
    <source>
        <dbReference type="ARBA" id="ARBA00004613"/>
    </source>
</evidence>
<dbReference type="OrthoDB" id="275270at2"/>
<comment type="cofactor">
    <cofactor evidence="1">
        <name>Zn(2+)</name>
        <dbReference type="ChEBI" id="CHEBI:29105"/>
    </cofactor>
</comment>
<evidence type="ECO:0000256" key="7">
    <source>
        <dbReference type="ARBA" id="ARBA00022801"/>
    </source>
</evidence>
<dbReference type="EMBL" id="CP001736">
    <property type="protein sequence ID" value="ADB33728.1"/>
    <property type="molecule type" value="Genomic_DNA"/>
</dbReference>
<dbReference type="SUPFAM" id="SSF55486">
    <property type="entry name" value="Metalloproteases ('zincins'), catalytic domain"/>
    <property type="match status" value="1"/>
</dbReference>
<evidence type="ECO:0000259" key="12">
    <source>
        <dbReference type="Pfam" id="PF05547"/>
    </source>
</evidence>
<dbReference type="Pfam" id="PF20774">
    <property type="entry name" value="InhA-like_VEG"/>
    <property type="match status" value="1"/>
</dbReference>
<evidence type="ECO:0000256" key="9">
    <source>
        <dbReference type="ARBA" id="ARBA00023049"/>
    </source>
</evidence>
<keyword evidence="5" id="KW-0479">Metal-binding</keyword>
<sequence>MRKVSAGLFSLALAATIGLSAASSGSAAPPQQPAVTANDVSQSDELPSPLEDKRRELRQEALTKVLNGSAKAEKRGASTVVKLGKKTATAKGKRVTKAKVDQYVELSREKTDRIFVVLAEFGNERHPSYPDQDTAPNVPGPTTFEGPLHNAIPAPDRSVDNSTVWQADYNRQHYQDMYFGTGNSVKKYYEKQSSGRYSVAGTVTDWVKVQYNEARYGRSNGYPCASNVCNNTWALVRDAVNQWVADQKAAGRTTAQITAELKTFDQWDRYDFDGDGNFNESDGYLDHFQIVHSGGDQADGDPHQGEDAIWSHRWYVGLAGGPANNPAGGAQLGDTGLWVGDYTIQPENGGISVFAHEYGHDLGLPDHYDTSGPPVENHVNWWTLMAQSRVGKPSDGGIGEQAADLGAWDKLQLGWLDYEIVRAGQNKTLELGPHEYNSAKAQGLVVTLPKKPVTRNLQPPAVGTKSWWSGEGDEFTHTMNRQVTLPAGPASLTFQANWDIEDCGTTACDYAYVEVNDGTGYKPIAGSITKAAEGNGIDGKSNGWVPATFDLSAYAGKTIGLQFRYTTDNNTGGFGFHADAIKVTSGTTTVLESGAETSPEGWTLNGFSSVGSTLTTLHDNYYLASHINYISYDKHLRTGPYNFGFGAALPDKVEHFPYQDGLLIWYWDTSQRDNNTNVHPGEGLVLPVDSHPEPINRLDGQIWRPRVAGYDAPFGLEKADSFTLHVNGQPSYIRGQDGVRTFNDSRQYWFPEQPSAGVKVPNNKVNISVLERNGTTMKVRVAARN</sequence>
<keyword evidence="15" id="KW-1185">Reference proteome</keyword>
<dbReference type="KEGG" id="kfl:Kfla_4711"/>
<feature type="domain" description="Immune inhibitor A-like metallopeptidase VEG" evidence="13">
    <location>
        <begin position="617"/>
        <end position="772"/>
    </location>
</feature>
<evidence type="ECO:0000313" key="15">
    <source>
        <dbReference type="Proteomes" id="UP000007967"/>
    </source>
</evidence>
<dbReference type="PANTHER" id="PTHR13062:SF12">
    <property type="entry name" value="ALPHA-2-MACROGLOBULIN DOMAIN-CONTAINING PROTEIN"/>
    <property type="match status" value="1"/>
</dbReference>
<name>D2PZB9_KRIFD</name>
<feature type="region of interest" description="Disordered" evidence="10">
    <location>
        <begin position="22"/>
        <end position="53"/>
    </location>
</feature>
<keyword evidence="6 11" id="KW-0732">Signal</keyword>
<feature type="domain" description="Peptidase M6-like" evidence="12">
    <location>
        <begin position="102"/>
        <end position="415"/>
    </location>
</feature>
<dbReference type="eggNOG" id="COG4412">
    <property type="taxonomic scope" value="Bacteria"/>
</dbReference>
<dbReference type="Proteomes" id="UP000007967">
    <property type="component" value="Chromosome"/>
</dbReference>
<dbReference type="InterPro" id="IPR048665">
    <property type="entry name" value="InhA-like_VEG"/>
</dbReference>
<evidence type="ECO:0000256" key="8">
    <source>
        <dbReference type="ARBA" id="ARBA00022833"/>
    </source>
</evidence>
<evidence type="ECO:0000259" key="13">
    <source>
        <dbReference type="Pfam" id="PF20774"/>
    </source>
</evidence>
<dbReference type="InterPro" id="IPR008757">
    <property type="entry name" value="Peptidase_M6-like_domain"/>
</dbReference>
<dbReference type="HOGENOM" id="CLU_010858_0_0_11"/>
<dbReference type="RefSeq" id="WP_012922282.1">
    <property type="nucleotide sequence ID" value="NC_013729.1"/>
</dbReference>
<dbReference type="GO" id="GO:0006508">
    <property type="term" value="P:proteolysis"/>
    <property type="evidence" value="ECO:0007669"/>
    <property type="project" value="UniProtKB-KW"/>
</dbReference>
<dbReference type="STRING" id="479435.Kfla_4711"/>
<evidence type="ECO:0000313" key="14">
    <source>
        <dbReference type="EMBL" id="ADB33728.1"/>
    </source>
</evidence>
<evidence type="ECO:0000256" key="4">
    <source>
        <dbReference type="ARBA" id="ARBA00022670"/>
    </source>
</evidence>
<dbReference type="InterPro" id="IPR012300">
    <property type="entry name" value="Pept_M6_InhA"/>
</dbReference>
<keyword evidence="4 14" id="KW-0645">Protease</keyword>
<dbReference type="PANTHER" id="PTHR13062">
    <property type="entry name" value="COLLAGENASE"/>
    <property type="match status" value="1"/>
</dbReference>
<evidence type="ECO:0000256" key="10">
    <source>
        <dbReference type="SAM" id="MobiDB-lite"/>
    </source>
</evidence>
<evidence type="ECO:0000256" key="3">
    <source>
        <dbReference type="ARBA" id="ARBA00022525"/>
    </source>
</evidence>
<dbReference type="Pfam" id="PF05547">
    <property type="entry name" value="Peptidase_M6"/>
    <property type="match status" value="1"/>
</dbReference>
<reference evidence="14 15" key="2">
    <citation type="journal article" date="2010" name="Stand. Genomic Sci.">
        <title>Complete genome sequence of Kribbella flavida type strain (IFO 14399).</title>
        <authorList>
            <person name="Pukall R."/>
            <person name="Lapidus A."/>
            <person name="Glavina Del Rio T."/>
            <person name="Copeland A."/>
            <person name="Tice H."/>
            <person name="Cheng J.-F."/>
            <person name="Lucas S."/>
            <person name="Chen F."/>
            <person name="Nolan M."/>
            <person name="LaButti K."/>
            <person name="Pati A."/>
            <person name="Ivanova N."/>
            <person name="Mavrommatis K."/>
            <person name="Mikhailova N."/>
            <person name="Pitluck S."/>
            <person name="Bruce D."/>
            <person name="Goodwin L."/>
            <person name="Land M."/>
            <person name="Hauser L."/>
            <person name="Chang Y.-J."/>
            <person name="Jeffries C.D."/>
            <person name="Chen A."/>
            <person name="Palaniappan K."/>
            <person name="Chain P."/>
            <person name="Rohde M."/>
            <person name="Goeker M."/>
            <person name="Bristow J."/>
            <person name="Eisen J.A."/>
            <person name="Markowitz V."/>
            <person name="Hugenholtz P."/>
            <person name="Kyrpides N.C."/>
            <person name="Klenk H.-P."/>
            <person name="Brettin T."/>
        </authorList>
    </citation>
    <scope>NUCLEOTIDE SEQUENCE [LARGE SCALE GENOMIC DNA]</scope>
    <source>
        <strain evidence="15">DSM 17836 / JCM 10339 / NBRC 14399</strain>
    </source>
</reference>
<evidence type="ECO:0000256" key="6">
    <source>
        <dbReference type="ARBA" id="ARBA00022729"/>
    </source>
</evidence>
<keyword evidence="3" id="KW-0964">Secreted</keyword>
<dbReference type="GO" id="GO:0008237">
    <property type="term" value="F:metallopeptidase activity"/>
    <property type="evidence" value="ECO:0007669"/>
    <property type="project" value="UniProtKB-KW"/>
</dbReference>